<dbReference type="CDD" id="cd01335">
    <property type="entry name" value="Radical_SAM"/>
    <property type="match status" value="1"/>
</dbReference>
<evidence type="ECO:0000256" key="2">
    <source>
        <dbReference type="ARBA" id="ARBA00022723"/>
    </source>
</evidence>
<protein>
    <submittedName>
        <fullName evidence="7">Radical SAM protein</fullName>
    </submittedName>
</protein>
<dbReference type="GO" id="GO:0046872">
    <property type="term" value="F:metal ion binding"/>
    <property type="evidence" value="ECO:0007669"/>
    <property type="project" value="UniProtKB-KW"/>
</dbReference>
<evidence type="ECO:0000256" key="5">
    <source>
        <dbReference type="PIRSR" id="PIRSR004869-50"/>
    </source>
</evidence>
<evidence type="ECO:0000256" key="1">
    <source>
        <dbReference type="ARBA" id="ARBA00022691"/>
    </source>
</evidence>
<sequence length="301" mass="34121">MELNKMLEECTLCIRNCKVNRLNNKLGFCKATNVIKVARAKLHFWEEPAISGKNGSGTVFFSNCNLRCVFCQNHIISSEGFGKEISINRLSEIFLELQNQGAHNINLVTPTHYVPQIIKALDIAKKNGLTIPIVYNTNGYDSLETIKSLNGYIDVYLPDFKYFNNKFAIKYSNANNYSNNILNILNEMFSQVGSVQFNSLGIIKKGIIIRHLMLPGLLFDSKKIIDSIYKTFGDDVYISIMNQYTPTYKAKEYSEINKPLNNKHYICLINYALNIGVINGFIQDSGTNCESFIPEFNNDGV</sequence>
<name>A0A6I1MUW3_9CLOT</name>
<keyword evidence="8" id="KW-1185">Reference proteome</keyword>
<reference evidence="7 8" key="1">
    <citation type="submission" date="2019-10" db="EMBL/GenBank/DDBJ databases">
        <title>The Genome Sequence of Clostridium tarantellae Isolated from Fish Brain.</title>
        <authorList>
            <person name="Bano L."/>
            <person name="Kiel M."/>
            <person name="Sales G."/>
            <person name="Doxey A.C."/>
            <person name="Mansfield M.J."/>
            <person name="Schiavone M."/>
            <person name="Rossetto O."/>
            <person name="Pirazzini M."/>
            <person name="Dobrindt U."/>
            <person name="Montecucco C."/>
        </authorList>
    </citation>
    <scope>NUCLEOTIDE SEQUENCE [LARGE SCALE GENOMIC DNA]</scope>
    <source>
        <strain evidence="7 8">DSM 3997</strain>
    </source>
</reference>
<dbReference type="PANTHER" id="PTHR43075">
    <property type="entry name" value="FORMATE LYASE ACTIVATING ENZYME, PUTATIVE (AFU_ORTHOLOGUE AFUA_2G15630)-RELATED"/>
    <property type="match status" value="1"/>
</dbReference>
<organism evidence="7 8">
    <name type="scientific">Clostridium tarantellae</name>
    <dbReference type="NCBI Taxonomy" id="39493"/>
    <lineage>
        <taxon>Bacteria</taxon>
        <taxon>Bacillati</taxon>
        <taxon>Bacillota</taxon>
        <taxon>Clostridia</taxon>
        <taxon>Eubacteriales</taxon>
        <taxon>Clostridiaceae</taxon>
        <taxon>Clostridium</taxon>
    </lineage>
</organism>
<dbReference type="GO" id="GO:0051536">
    <property type="term" value="F:iron-sulfur cluster binding"/>
    <property type="evidence" value="ECO:0007669"/>
    <property type="project" value="UniProtKB-KW"/>
</dbReference>
<dbReference type="OrthoDB" id="9781783at2"/>
<dbReference type="AlphaFoldDB" id="A0A6I1MUW3"/>
<dbReference type="Gene3D" id="3.20.20.70">
    <property type="entry name" value="Aldolase class I"/>
    <property type="match status" value="1"/>
</dbReference>
<dbReference type="EMBL" id="WHJC01000133">
    <property type="protein sequence ID" value="MPQ43999.1"/>
    <property type="molecule type" value="Genomic_DNA"/>
</dbReference>
<dbReference type="PIRSF" id="PIRSF004869">
    <property type="entry name" value="PflX_prd"/>
    <property type="match status" value="1"/>
</dbReference>
<dbReference type="InterPro" id="IPR013785">
    <property type="entry name" value="Aldolase_TIM"/>
</dbReference>
<dbReference type="InterPro" id="IPR058240">
    <property type="entry name" value="rSAM_sf"/>
</dbReference>
<dbReference type="RefSeq" id="WP_152890081.1">
    <property type="nucleotide sequence ID" value="NZ_WHJC01000133.1"/>
</dbReference>
<dbReference type="GO" id="GO:0003824">
    <property type="term" value="F:catalytic activity"/>
    <property type="evidence" value="ECO:0007669"/>
    <property type="project" value="InterPro"/>
</dbReference>
<dbReference type="SFLD" id="SFLDS00029">
    <property type="entry name" value="Radical_SAM"/>
    <property type="match status" value="1"/>
</dbReference>
<keyword evidence="2 5" id="KW-0479">Metal-binding</keyword>
<dbReference type="Proteomes" id="UP000430345">
    <property type="component" value="Unassembled WGS sequence"/>
</dbReference>
<dbReference type="SUPFAM" id="SSF102114">
    <property type="entry name" value="Radical SAM enzymes"/>
    <property type="match status" value="1"/>
</dbReference>
<keyword evidence="1 5" id="KW-0949">S-adenosyl-L-methionine</keyword>
<evidence type="ECO:0000259" key="6">
    <source>
        <dbReference type="Pfam" id="PF04055"/>
    </source>
</evidence>
<dbReference type="InterPro" id="IPR040085">
    <property type="entry name" value="MJ0674-like"/>
</dbReference>
<dbReference type="Pfam" id="PF04055">
    <property type="entry name" value="Radical_SAM"/>
    <property type="match status" value="1"/>
</dbReference>
<keyword evidence="4 5" id="KW-0411">Iron-sulfur</keyword>
<dbReference type="InterPro" id="IPR007197">
    <property type="entry name" value="rSAM"/>
</dbReference>
<evidence type="ECO:0000256" key="4">
    <source>
        <dbReference type="ARBA" id="ARBA00023014"/>
    </source>
</evidence>
<keyword evidence="3 5" id="KW-0408">Iron</keyword>
<accession>A0A6I1MUW3</accession>
<comment type="caution">
    <text evidence="7">The sequence shown here is derived from an EMBL/GenBank/DDBJ whole genome shotgun (WGS) entry which is preliminary data.</text>
</comment>
<feature type="domain" description="Radical SAM core" evidence="6">
    <location>
        <begin position="59"/>
        <end position="188"/>
    </location>
</feature>
<feature type="binding site" evidence="5">
    <location>
        <position position="68"/>
    </location>
    <ligand>
        <name>[4Fe-4S] cluster</name>
        <dbReference type="ChEBI" id="CHEBI:49883"/>
        <note>4Fe-4S-S-AdoMet</note>
    </ligand>
</feature>
<evidence type="ECO:0000256" key="3">
    <source>
        <dbReference type="ARBA" id="ARBA00023004"/>
    </source>
</evidence>
<dbReference type="SFLD" id="SFLDG01099">
    <property type="entry name" value="Uncharacterised_Radical_SAM_Su"/>
    <property type="match status" value="1"/>
</dbReference>
<feature type="binding site" evidence="5">
    <location>
        <position position="71"/>
    </location>
    <ligand>
        <name>[4Fe-4S] cluster</name>
        <dbReference type="ChEBI" id="CHEBI:49883"/>
        <note>4Fe-4S-S-AdoMet</note>
    </ligand>
</feature>
<evidence type="ECO:0000313" key="8">
    <source>
        <dbReference type="Proteomes" id="UP000430345"/>
    </source>
</evidence>
<evidence type="ECO:0000313" key="7">
    <source>
        <dbReference type="EMBL" id="MPQ43999.1"/>
    </source>
</evidence>
<comment type="cofactor">
    <cofactor evidence="5">
        <name>[4Fe-4S] cluster</name>
        <dbReference type="ChEBI" id="CHEBI:49883"/>
    </cofactor>
    <text evidence="5">Binds 1 [4Fe-4S] cluster. The cluster is coordinated with 3 cysteines and an exchangeable S-adenosyl-L-methionine.</text>
</comment>
<dbReference type="InterPro" id="IPR016431">
    <property type="entry name" value="Pyrv-formate_lyase-activ_prd"/>
</dbReference>
<dbReference type="PANTHER" id="PTHR43075:SF1">
    <property type="entry name" value="FORMATE LYASE ACTIVATING ENZYME, PUTATIVE (AFU_ORTHOLOGUE AFUA_2G15630)-RELATED"/>
    <property type="match status" value="1"/>
</dbReference>
<proteinExistence type="predicted"/>
<feature type="binding site" evidence="5">
    <location>
        <position position="64"/>
    </location>
    <ligand>
        <name>[4Fe-4S] cluster</name>
        <dbReference type="ChEBI" id="CHEBI:49883"/>
        <note>4Fe-4S-S-AdoMet</note>
    </ligand>
</feature>
<gene>
    <name evidence="7" type="ORF">GBZ86_09525</name>
</gene>